<keyword evidence="7" id="KW-0812">Transmembrane</keyword>
<feature type="transmembrane region" description="Helical" evidence="7">
    <location>
        <begin position="421"/>
        <end position="439"/>
    </location>
</feature>
<evidence type="ECO:0000256" key="4">
    <source>
        <dbReference type="ARBA" id="ARBA00022679"/>
    </source>
</evidence>
<evidence type="ECO:0000256" key="6">
    <source>
        <dbReference type="ARBA" id="ARBA00022842"/>
    </source>
</evidence>
<dbReference type="GO" id="GO:0051996">
    <property type="term" value="F:squalene synthase [NAD(P)H] activity"/>
    <property type="evidence" value="ECO:0007669"/>
    <property type="project" value="UniProtKB-EC"/>
</dbReference>
<dbReference type="SFLD" id="SFLDS00005">
    <property type="entry name" value="Isoprenoid_Synthase_Type_I"/>
    <property type="match status" value="1"/>
</dbReference>
<evidence type="ECO:0000256" key="5">
    <source>
        <dbReference type="ARBA" id="ARBA00022723"/>
    </source>
</evidence>
<keyword evidence="7" id="KW-1133">Transmembrane helix</keyword>
<evidence type="ECO:0000256" key="3">
    <source>
        <dbReference type="ARBA" id="ARBA00012373"/>
    </source>
</evidence>
<dbReference type="EC" id="2.5.1.21" evidence="3"/>
<dbReference type="PANTHER" id="PTHR11626:SF2">
    <property type="entry name" value="SQUALENE SYNTHASE"/>
    <property type="match status" value="1"/>
</dbReference>
<dbReference type="InterPro" id="IPR008949">
    <property type="entry name" value="Isoprenoid_synthase_dom_sf"/>
</dbReference>
<keyword evidence="5" id="KW-0479">Metal-binding</keyword>
<keyword evidence="7" id="KW-0472">Membrane</keyword>
<dbReference type="InterPro" id="IPR033904">
    <property type="entry name" value="Trans_IPPS_HH"/>
</dbReference>
<dbReference type="EMBL" id="KU248137">
    <property type="protein sequence ID" value="AND81099.1"/>
    <property type="molecule type" value="Genomic_DNA"/>
</dbReference>
<dbReference type="FunFam" id="1.10.600.10:FF:000023">
    <property type="entry name" value="Squalene synthase"/>
    <property type="match status" value="1"/>
</dbReference>
<evidence type="ECO:0000313" key="8">
    <source>
        <dbReference type="EMBL" id="AND81099.1"/>
    </source>
</evidence>
<dbReference type="InterPro" id="IPR002060">
    <property type="entry name" value="Squ/phyt_synthse"/>
</dbReference>
<dbReference type="Gene3D" id="1.10.600.10">
    <property type="entry name" value="Farnesyl Diphosphate Synthase"/>
    <property type="match status" value="1"/>
</dbReference>
<feature type="transmembrane region" description="Helical" evidence="7">
    <location>
        <begin position="391"/>
        <end position="409"/>
    </location>
</feature>
<evidence type="ECO:0000256" key="7">
    <source>
        <dbReference type="SAM" id="Phobius"/>
    </source>
</evidence>
<name>A0A172QBV7_BOTBR</name>
<dbReference type="SFLD" id="SFLDG01018">
    <property type="entry name" value="Squalene/Phytoene_Synthase_Lik"/>
    <property type="match status" value="1"/>
</dbReference>
<dbReference type="PROSITE" id="PS01045">
    <property type="entry name" value="SQUALEN_PHYTOEN_SYN_2"/>
    <property type="match status" value="1"/>
</dbReference>
<dbReference type="GO" id="GO:0046872">
    <property type="term" value="F:metal ion binding"/>
    <property type="evidence" value="ECO:0007669"/>
    <property type="project" value="UniProtKB-KW"/>
</dbReference>
<comment type="cofactor">
    <cofactor evidence="1">
        <name>Mg(2+)</name>
        <dbReference type="ChEBI" id="CHEBI:18420"/>
    </cofactor>
</comment>
<dbReference type="CDD" id="cd00683">
    <property type="entry name" value="Trans_IPPS_HH"/>
    <property type="match status" value="1"/>
</dbReference>
<dbReference type="GO" id="GO:0016126">
    <property type="term" value="P:sterol biosynthetic process"/>
    <property type="evidence" value="ECO:0007669"/>
    <property type="project" value="UniProtKB-ARBA"/>
</dbReference>
<keyword evidence="4" id="KW-0808">Transferase</keyword>
<dbReference type="Pfam" id="PF00494">
    <property type="entry name" value="SQS_PSY"/>
    <property type="match status" value="1"/>
</dbReference>
<comment type="similarity">
    <text evidence="2">Belongs to the phytoene/squalene synthase family.</text>
</comment>
<dbReference type="PANTHER" id="PTHR11626">
    <property type="entry name" value="FARNESYL-DIPHOSPHATE FARNESYLTRANSFERASE"/>
    <property type="match status" value="1"/>
</dbReference>
<dbReference type="SUPFAM" id="SSF48576">
    <property type="entry name" value="Terpenoid synthases"/>
    <property type="match status" value="1"/>
</dbReference>
<dbReference type="GO" id="GO:0045338">
    <property type="term" value="P:farnesyl diphosphate metabolic process"/>
    <property type="evidence" value="ECO:0007669"/>
    <property type="project" value="InterPro"/>
</dbReference>
<sequence length="474" mass="53791">MALKLALDTFLHPDEFVPVVQMILSDQRAKIAPKEPGRRFCYEQLNRVSRSFAIVIQKLPVELRDPVCVFYLVLRALDTVEDDMNIAKSIKVPLLRTFCDIIYDRSWSMDCGDAKYRTLMMQYPLVTQVFLSFTPGEKKVITDITRRMGNGMADFIDEGIPPTIADYDLYCHYVAGLVGIGVTELFVESGLESPSLLEEEGLSNHMGLFLQKTNIIRDYLEDINEEPAPRMFWPKEIWGKYANSLEDFKKPENRVAALKCLNHMVTDALRHGVFSLDYMAKVRDPRIFEFCAIPQAMAFATLSLCYNNPKVFQGVVKQRRGQAAKMMRFMKDMPALYRCFRDLAEKMEARCRTETCNDPSVAITLEHLRAIKHACISGLADSNLVSWDQHFTRYFSILFILSFLFPFHGKFTGMCACPSNLSLLLAGGVLILAVVFSAKDVPLPVIQQLLAICVFIAALVSYLQPLAWPRPVTA</sequence>
<keyword evidence="6" id="KW-0460">Magnesium</keyword>
<reference evidence="8" key="1">
    <citation type="submission" date="2015-12" db="EMBL/GenBank/DDBJ databases">
        <title>Evolutionary analysis of head-to-head triterpenoid synthase sequences including squalene synthases in green algae.</title>
        <authorList>
            <person name="Moore R.B."/>
            <person name="Knowles G."/>
            <person name="Barnathan M."/>
            <person name="Qin J."/>
            <person name="Li Y."/>
            <person name="Gardner-Stephen P."/>
            <person name="Bueti A."/>
            <person name="Anderson P."/>
            <person name="Ball A.S."/>
        </authorList>
    </citation>
    <scope>NUCLEOTIDE SEQUENCE</scope>
</reference>
<accession>A0A172QBV7</accession>
<proteinExistence type="inferred from homology"/>
<dbReference type="GO" id="GO:0005789">
    <property type="term" value="C:endoplasmic reticulum membrane"/>
    <property type="evidence" value="ECO:0007669"/>
    <property type="project" value="TreeGrafter"/>
</dbReference>
<dbReference type="AlphaFoldDB" id="A0A172QBV7"/>
<evidence type="ECO:0000256" key="2">
    <source>
        <dbReference type="ARBA" id="ARBA00006251"/>
    </source>
</evidence>
<dbReference type="InterPro" id="IPR044844">
    <property type="entry name" value="Trans_IPPS_euk-type"/>
</dbReference>
<dbReference type="NCBIfam" id="TIGR01559">
    <property type="entry name" value="squal_synth"/>
    <property type="match status" value="1"/>
</dbReference>
<evidence type="ECO:0000256" key="1">
    <source>
        <dbReference type="ARBA" id="ARBA00001946"/>
    </source>
</evidence>
<organism evidence="8">
    <name type="scientific">Botryococcus braunii</name>
    <name type="common">Green alga</name>
    <dbReference type="NCBI Taxonomy" id="38881"/>
    <lineage>
        <taxon>Eukaryota</taxon>
        <taxon>Viridiplantae</taxon>
        <taxon>Chlorophyta</taxon>
        <taxon>core chlorophytes</taxon>
        <taxon>Trebouxiophyceae</taxon>
        <taxon>Trebouxiophyceae incertae sedis</taxon>
        <taxon>Elliptochloris clade</taxon>
        <taxon>Botryococcus</taxon>
    </lineage>
</organism>
<dbReference type="InterPro" id="IPR019845">
    <property type="entry name" value="Squalene/phytoene_synthase_CS"/>
</dbReference>
<feature type="transmembrane region" description="Helical" evidence="7">
    <location>
        <begin position="445"/>
        <end position="463"/>
    </location>
</feature>
<dbReference type="InterPro" id="IPR006449">
    <property type="entry name" value="Squal_synth-like"/>
</dbReference>
<protein>
    <recommendedName>
        <fullName evidence="3">squalene synthase</fullName>
        <ecNumber evidence="3">2.5.1.21</ecNumber>
    </recommendedName>
</protein>